<dbReference type="PANTHER" id="PTHR24104:SF25">
    <property type="entry name" value="PROTEIN LIN-41"/>
    <property type="match status" value="1"/>
</dbReference>
<dbReference type="OrthoDB" id="9811352at2"/>
<dbReference type="RefSeq" id="WP_037240019.1">
    <property type="nucleotide sequence ID" value="NZ_CP019126.1"/>
</dbReference>
<dbReference type="GO" id="GO:0008270">
    <property type="term" value="F:zinc ion binding"/>
    <property type="evidence" value="ECO:0007669"/>
    <property type="project" value="UniProtKB-KW"/>
</dbReference>
<dbReference type="InterPro" id="IPR011042">
    <property type="entry name" value="6-blade_b-propeller_TolB-like"/>
</dbReference>
<dbReference type="SUPFAM" id="SSF101898">
    <property type="entry name" value="NHL repeat"/>
    <property type="match status" value="1"/>
</dbReference>
<dbReference type="Pfam" id="PF01436">
    <property type="entry name" value="NHL"/>
    <property type="match status" value="1"/>
</dbReference>
<dbReference type="InterPro" id="IPR050952">
    <property type="entry name" value="TRIM-NHL_E3_ligases"/>
</dbReference>
<dbReference type="Gene3D" id="2.120.10.30">
    <property type="entry name" value="TolB, C-terminal domain"/>
    <property type="match status" value="2"/>
</dbReference>
<keyword evidence="3" id="KW-0614">Plasmid</keyword>
<feature type="region of interest" description="Disordered" evidence="2">
    <location>
        <begin position="1"/>
        <end position="22"/>
    </location>
</feature>
<dbReference type="GO" id="GO:0061630">
    <property type="term" value="F:ubiquitin protein ligase activity"/>
    <property type="evidence" value="ECO:0007669"/>
    <property type="project" value="TreeGrafter"/>
</dbReference>
<evidence type="ECO:0000313" key="3">
    <source>
        <dbReference type="EMBL" id="APX91333.1"/>
    </source>
</evidence>
<feature type="compositionally biased region" description="Polar residues" evidence="2">
    <location>
        <begin position="1"/>
        <end position="11"/>
    </location>
</feature>
<reference evidence="3" key="1">
    <citation type="submission" date="2017-01" db="EMBL/GenBank/DDBJ databases">
        <title>Genomic analysis of Xuhuaishuia manganoxidans DY6-4.</title>
        <authorList>
            <person name="Wang X."/>
        </authorList>
    </citation>
    <scope>NUCLEOTIDE SEQUENCE</scope>
    <source>
        <strain evidence="3">DY6-4</strain>
        <plasmid evidence="3">unnamed</plasmid>
    </source>
</reference>
<accession>A0A2M9D2N0</accession>
<dbReference type="InterPro" id="IPR001258">
    <property type="entry name" value="NHL_repeat"/>
</dbReference>
<dbReference type="GO" id="GO:0043161">
    <property type="term" value="P:proteasome-mediated ubiquitin-dependent protein catabolic process"/>
    <property type="evidence" value="ECO:0007669"/>
    <property type="project" value="TreeGrafter"/>
</dbReference>
<dbReference type="PANTHER" id="PTHR24104">
    <property type="entry name" value="E3 UBIQUITIN-PROTEIN LIGASE NHLRC1-RELATED"/>
    <property type="match status" value="1"/>
</dbReference>
<proteinExistence type="predicted"/>
<evidence type="ECO:0000256" key="1">
    <source>
        <dbReference type="ARBA" id="ARBA00022737"/>
    </source>
</evidence>
<dbReference type="EMBL" id="CP019126">
    <property type="protein sequence ID" value="APX91333.1"/>
    <property type="molecule type" value="Genomic_DNA"/>
</dbReference>
<accession>A0A1P8QY55</accession>
<geneLocation type="plasmid" evidence="3">
    <name>unnamed</name>
</geneLocation>
<organism evidence="3">
    <name type="scientific">Brevirhabdus pacifica</name>
    <dbReference type="NCBI Taxonomy" id="1267768"/>
    <lineage>
        <taxon>Bacteria</taxon>
        <taxon>Pseudomonadati</taxon>
        <taxon>Pseudomonadota</taxon>
        <taxon>Alphaproteobacteria</taxon>
        <taxon>Rhodobacterales</taxon>
        <taxon>Paracoccaceae</taxon>
        <taxon>Brevirhabdus</taxon>
    </lineage>
</organism>
<keyword evidence="1" id="KW-0677">Repeat</keyword>
<dbReference type="GO" id="GO:0000209">
    <property type="term" value="P:protein polyubiquitination"/>
    <property type="evidence" value="ECO:0007669"/>
    <property type="project" value="TreeGrafter"/>
</dbReference>
<protein>
    <submittedName>
        <fullName evidence="3">Uncharacterized protein</fullName>
    </submittedName>
</protein>
<sequence>MKVSLSRSFSPQKAPGTITPGAPLLGGQGARVILGSDGGSLVQAITPAPHLMFGPRGVCLHPDGSLWVSDTGHHRVLGWKTVPTNDDTPADILLGQPDFGREGRNAKGPVAANTVNVPTGIVAFRGGLAVADPWNHRVLIWRETPTGPDHEADIILGQPDAHSALANLGLSHARADTMHWPYGVSADGNRLIVCDTGNRRVLIWDDPQTTGQPADLVLGQHDFTCRDENAGGAVSDVSMRWPHMAIVWQGGLAVADAGNNRVMIWDAFPGQNGTQCDTVLGQADMTACDHNMASYYPTSQAMNMPYALATLGSTLVVADTANSRLLGFEDTGMAAHADRLTAQPDFAAKGDNRWGIAERDTVCWPYGLSALGSTVAVADSGNNRILIWDAAT</sequence>
<evidence type="ECO:0000256" key="2">
    <source>
        <dbReference type="SAM" id="MobiDB-lite"/>
    </source>
</evidence>
<gene>
    <name evidence="3" type="ORF">BV394_15715</name>
</gene>
<name>A0A1P8QY55_9RHOB</name>
<dbReference type="AlphaFoldDB" id="A0A1P8QY55"/>